<dbReference type="InterPro" id="IPR055219">
    <property type="entry name" value="MinC_N_1"/>
</dbReference>
<evidence type="ECO:0000256" key="4">
    <source>
        <dbReference type="ARBA" id="ARBA00023306"/>
    </source>
</evidence>
<dbReference type="Gene3D" id="3.30.160.540">
    <property type="match status" value="1"/>
</dbReference>
<dbReference type="Pfam" id="PF22642">
    <property type="entry name" value="MinC_N_1"/>
    <property type="match status" value="1"/>
</dbReference>
<keyword evidence="2" id="KW-0132">Cell division</keyword>
<dbReference type="AlphaFoldDB" id="A0A6H2H463"/>
<comment type="similarity">
    <text evidence="1">Belongs to the MinC family.</text>
</comment>
<evidence type="ECO:0000313" key="8">
    <source>
        <dbReference type="EMBL" id="QJC54415.1"/>
    </source>
</evidence>
<keyword evidence="3" id="KW-0717">Septation</keyword>
<name>A0A6H2H463_9BACL</name>
<dbReference type="GO" id="GO:0000917">
    <property type="term" value="P:division septum assembly"/>
    <property type="evidence" value="ECO:0007669"/>
    <property type="project" value="UniProtKB-KW"/>
</dbReference>
<evidence type="ECO:0000256" key="2">
    <source>
        <dbReference type="ARBA" id="ARBA00022618"/>
    </source>
</evidence>
<feature type="domain" description="Septum formation inhibitor MinC C-terminal" evidence="6">
    <location>
        <begin position="74"/>
        <end position="172"/>
    </location>
</feature>
<feature type="domain" description="Septum site-determining protein MinC N-terminal" evidence="7">
    <location>
        <begin position="1"/>
        <end position="55"/>
    </location>
</feature>
<gene>
    <name evidence="8" type="ORF">HGI30_16100</name>
</gene>
<dbReference type="Proteomes" id="UP000502136">
    <property type="component" value="Chromosome"/>
</dbReference>
<dbReference type="PANTHER" id="PTHR34108">
    <property type="entry name" value="SEPTUM SITE-DETERMINING PROTEIN MINC"/>
    <property type="match status" value="1"/>
</dbReference>
<evidence type="ECO:0000256" key="5">
    <source>
        <dbReference type="ARBA" id="ARBA00046874"/>
    </source>
</evidence>
<proteinExistence type="inferred from homology"/>
<evidence type="ECO:0000256" key="1">
    <source>
        <dbReference type="ARBA" id="ARBA00006291"/>
    </source>
</evidence>
<dbReference type="InterPro" id="IPR005526">
    <property type="entry name" value="Septum_form_inhib_MinC_C"/>
</dbReference>
<dbReference type="GO" id="GO:0000902">
    <property type="term" value="P:cell morphogenesis"/>
    <property type="evidence" value="ECO:0007669"/>
    <property type="project" value="InterPro"/>
</dbReference>
<dbReference type="PANTHER" id="PTHR34108:SF1">
    <property type="entry name" value="SEPTUM SITE-DETERMINING PROTEIN MINC"/>
    <property type="match status" value="1"/>
</dbReference>
<sequence>MDELQFKLEKSHQQLLSGPLVHVHVKLGSRPASEEDKEQIRSVIRQRGNLLVQTIESEAPRPDPEGASEAFKMMTGTIRSGQTVEHDGSLLLLGDLNPGGALRCTGDIYVLGALRGMAHAGSDGRTDVIIAASQLRPTQLRIADVISRPPEEWMSADASMEYAYLEDGRMQIDKMNQLVRMRKEPMLFKGV</sequence>
<evidence type="ECO:0000313" key="9">
    <source>
        <dbReference type="Proteomes" id="UP000502136"/>
    </source>
</evidence>
<evidence type="ECO:0000259" key="7">
    <source>
        <dbReference type="Pfam" id="PF22642"/>
    </source>
</evidence>
<organism evidence="8 9">
    <name type="scientific">Paenibacillus albicereus</name>
    <dbReference type="NCBI Taxonomy" id="2726185"/>
    <lineage>
        <taxon>Bacteria</taxon>
        <taxon>Bacillati</taxon>
        <taxon>Bacillota</taxon>
        <taxon>Bacilli</taxon>
        <taxon>Bacillales</taxon>
        <taxon>Paenibacillaceae</taxon>
        <taxon>Paenibacillus</taxon>
    </lineage>
</organism>
<keyword evidence="4" id="KW-0131">Cell cycle</keyword>
<protein>
    <submittedName>
        <fullName evidence="8">Septum site-determining protein MinC</fullName>
    </submittedName>
</protein>
<evidence type="ECO:0000256" key="3">
    <source>
        <dbReference type="ARBA" id="ARBA00023210"/>
    </source>
</evidence>
<keyword evidence="9" id="KW-1185">Reference proteome</keyword>
<dbReference type="InterPro" id="IPR036145">
    <property type="entry name" value="MinC_C_sf"/>
</dbReference>
<dbReference type="EMBL" id="CP051428">
    <property type="protein sequence ID" value="QJC54415.1"/>
    <property type="molecule type" value="Genomic_DNA"/>
</dbReference>
<reference evidence="8 9" key="1">
    <citation type="submission" date="2020-04" db="EMBL/GenBank/DDBJ databases">
        <title>Novel Paenibacillus strain UniB2 isolated from commercial digestive syrup.</title>
        <authorList>
            <person name="Thorat V."/>
            <person name="Kirdat K."/>
            <person name="Tiwarekar B."/>
            <person name="Yadav A."/>
        </authorList>
    </citation>
    <scope>NUCLEOTIDE SEQUENCE [LARGE SCALE GENOMIC DNA]</scope>
    <source>
        <strain evidence="8 9">UniB2</strain>
    </source>
</reference>
<dbReference type="InterPro" id="IPR016098">
    <property type="entry name" value="CAP/MinC_C"/>
</dbReference>
<dbReference type="GO" id="GO:1901891">
    <property type="term" value="P:regulation of cell septum assembly"/>
    <property type="evidence" value="ECO:0007669"/>
    <property type="project" value="InterPro"/>
</dbReference>
<dbReference type="Pfam" id="PF03775">
    <property type="entry name" value="MinC_C"/>
    <property type="match status" value="1"/>
</dbReference>
<evidence type="ECO:0000259" key="6">
    <source>
        <dbReference type="Pfam" id="PF03775"/>
    </source>
</evidence>
<dbReference type="KEGG" id="palr:HGI30_16100"/>
<dbReference type="Gene3D" id="2.160.20.70">
    <property type="match status" value="1"/>
</dbReference>
<comment type="subunit">
    <text evidence="5">Interacts with MinD and FtsZ.</text>
</comment>
<dbReference type="SUPFAM" id="SSF63848">
    <property type="entry name" value="Cell-division inhibitor MinC, C-terminal domain"/>
    <property type="match status" value="1"/>
</dbReference>
<accession>A0A6H2H463</accession>
<dbReference type="InterPro" id="IPR013033">
    <property type="entry name" value="MinC"/>
</dbReference>